<feature type="transmembrane region" description="Helical" evidence="8">
    <location>
        <begin position="182"/>
        <end position="201"/>
    </location>
</feature>
<proteinExistence type="inferred from homology"/>
<comment type="caution">
    <text evidence="9">The sequence shown here is derived from an EMBL/GenBank/DDBJ whole genome shotgun (WGS) entry which is preliminary data.</text>
</comment>
<reference evidence="9 10" key="1">
    <citation type="submission" date="2018-09" db="EMBL/GenBank/DDBJ databases">
        <title>Paenibacillus aracenensis nov. sp. isolated from a cave in southern Spain.</title>
        <authorList>
            <person name="Jurado V."/>
            <person name="Gutierrez-Patricio S."/>
            <person name="Gonzalez-Pimentel J.L."/>
            <person name="Miller A.Z."/>
            <person name="Laiz L."/>
            <person name="Saiz-Jimenez C."/>
        </authorList>
    </citation>
    <scope>NUCLEOTIDE SEQUENCE [LARGE SCALE GENOMIC DNA]</scope>
    <source>
        <strain evidence="9 10">JCM 19203</strain>
    </source>
</reference>
<comment type="subcellular location">
    <subcellularLocation>
        <location evidence="1">Membrane</location>
        <topology evidence="1">Multi-pass membrane protein</topology>
    </subcellularLocation>
</comment>
<dbReference type="InterPro" id="IPR004761">
    <property type="entry name" value="Spore_GerAB"/>
</dbReference>
<gene>
    <name evidence="9" type="ORF">D3P09_18870</name>
</gene>
<dbReference type="EMBL" id="QXQB01000004">
    <property type="protein sequence ID" value="RJX38131.1"/>
    <property type="molecule type" value="Genomic_DNA"/>
</dbReference>
<feature type="transmembrane region" description="Helical" evidence="8">
    <location>
        <begin position="118"/>
        <end position="139"/>
    </location>
</feature>
<dbReference type="Proteomes" id="UP000267798">
    <property type="component" value="Unassembled WGS sequence"/>
</dbReference>
<keyword evidence="3" id="KW-0813">Transport</keyword>
<dbReference type="RefSeq" id="WP_120112950.1">
    <property type="nucleotide sequence ID" value="NZ_QXQB01000004.1"/>
</dbReference>
<feature type="transmembrane region" description="Helical" evidence="8">
    <location>
        <begin position="81"/>
        <end position="106"/>
    </location>
</feature>
<feature type="transmembrane region" description="Helical" evidence="8">
    <location>
        <begin position="38"/>
        <end position="60"/>
    </location>
</feature>
<feature type="transmembrane region" description="Helical" evidence="8">
    <location>
        <begin position="146"/>
        <end position="162"/>
    </location>
</feature>
<evidence type="ECO:0000256" key="7">
    <source>
        <dbReference type="ARBA" id="ARBA00023136"/>
    </source>
</evidence>
<keyword evidence="6 8" id="KW-1133">Transmembrane helix</keyword>
<keyword evidence="10" id="KW-1185">Reference proteome</keyword>
<feature type="transmembrane region" description="Helical" evidence="8">
    <location>
        <begin position="213"/>
        <end position="238"/>
    </location>
</feature>
<evidence type="ECO:0000256" key="3">
    <source>
        <dbReference type="ARBA" id="ARBA00022448"/>
    </source>
</evidence>
<evidence type="ECO:0000313" key="9">
    <source>
        <dbReference type="EMBL" id="RJX38131.1"/>
    </source>
</evidence>
<name>A0A3A6PNN7_9BACL</name>
<feature type="transmembrane region" description="Helical" evidence="8">
    <location>
        <begin position="7"/>
        <end position="26"/>
    </location>
</feature>
<evidence type="ECO:0000313" key="10">
    <source>
        <dbReference type="Proteomes" id="UP000267798"/>
    </source>
</evidence>
<organism evidence="9 10">
    <name type="scientific">Paenibacillus pinisoli</name>
    <dbReference type="NCBI Taxonomy" id="1276110"/>
    <lineage>
        <taxon>Bacteria</taxon>
        <taxon>Bacillati</taxon>
        <taxon>Bacillota</taxon>
        <taxon>Bacilli</taxon>
        <taxon>Bacillales</taxon>
        <taxon>Paenibacillaceae</taxon>
        <taxon>Paenibacillus</taxon>
    </lineage>
</organism>
<evidence type="ECO:0000256" key="5">
    <source>
        <dbReference type="ARBA" id="ARBA00022692"/>
    </source>
</evidence>
<comment type="similarity">
    <text evidence="2">Belongs to the amino acid-polyamine-organocation (APC) superfamily. Spore germination protein (SGP) (TC 2.A.3.9) family.</text>
</comment>
<evidence type="ECO:0000256" key="6">
    <source>
        <dbReference type="ARBA" id="ARBA00022989"/>
    </source>
</evidence>
<keyword evidence="5 8" id="KW-0812">Transmembrane</keyword>
<dbReference type="GO" id="GO:0016020">
    <property type="term" value="C:membrane"/>
    <property type="evidence" value="ECO:0007669"/>
    <property type="project" value="UniProtKB-SubCell"/>
</dbReference>
<feature type="transmembrane region" description="Helical" evidence="8">
    <location>
        <begin position="299"/>
        <end position="317"/>
    </location>
</feature>
<dbReference type="PANTHER" id="PTHR34975:SF2">
    <property type="entry name" value="SPORE GERMINATION PROTEIN A2"/>
    <property type="match status" value="1"/>
</dbReference>
<dbReference type="Pfam" id="PF03845">
    <property type="entry name" value="Spore_permease"/>
    <property type="match status" value="1"/>
</dbReference>
<keyword evidence="4" id="KW-0309">Germination</keyword>
<feature type="transmembrane region" description="Helical" evidence="8">
    <location>
        <begin position="266"/>
        <end position="287"/>
    </location>
</feature>
<keyword evidence="7 8" id="KW-0472">Membrane</keyword>
<feature type="transmembrane region" description="Helical" evidence="8">
    <location>
        <begin position="329"/>
        <end position="351"/>
    </location>
</feature>
<protein>
    <submittedName>
        <fullName evidence="9">Spore gernimation protein</fullName>
    </submittedName>
</protein>
<dbReference type="GO" id="GO:0009847">
    <property type="term" value="P:spore germination"/>
    <property type="evidence" value="ECO:0007669"/>
    <property type="project" value="InterPro"/>
</dbReference>
<evidence type="ECO:0000256" key="1">
    <source>
        <dbReference type="ARBA" id="ARBA00004141"/>
    </source>
</evidence>
<dbReference type="OrthoDB" id="2957438at2"/>
<dbReference type="PANTHER" id="PTHR34975">
    <property type="entry name" value="SPORE GERMINATION PROTEIN A2"/>
    <property type="match status" value="1"/>
</dbReference>
<sequence length="359" mass="41559">MKEKLNPFHIALLIYMIQSGVVIFSFPRLMARSFGYNGWAAVLIFTAISSFVIFLISLVYRLGEGKSIFDILEQAIPKFMLYPIYVFLLSLWAILGCMVAKQYVIIFQMIAFPSTHPMFFKALIDVLSFILVIGGVYTISKASTTFFWMIAWMLFLLFFYFQDFEWARLTPFFFRGGTDMMWGSLDIYAAFLGFELALLLFPYVEKKGKFMKAVYIGNLITSLTYLTFTFICFGFYSFGQLTRMKYPLLELLSFIRLPFVERIENLLFSFFLFPALITIVMYIWAAVEVAKRMVPKANAKWHAAVLFVLSFAVSWIPDVIGEVEQWLQYLGYVEASVSLALPLLLIIVLWVKKGAMRRE</sequence>
<evidence type="ECO:0000256" key="2">
    <source>
        <dbReference type="ARBA" id="ARBA00007998"/>
    </source>
</evidence>
<evidence type="ECO:0000256" key="4">
    <source>
        <dbReference type="ARBA" id="ARBA00022544"/>
    </source>
</evidence>
<dbReference type="AlphaFoldDB" id="A0A3A6PNN7"/>
<accession>A0A3A6PNN7</accession>
<evidence type="ECO:0000256" key="8">
    <source>
        <dbReference type="SAM" id="Phobius"/>
    </source>
</evidence>